<accession>D2A548</accession>
<keyword evidence="2" id="KW-1185">Reference proteome</keyword>
<dbReference type="InParanoid" id="D2A548"/>
<reference evidence="1 2" key="2">
    <citation type="journal article" date="2010" name="Nucleic Acids Res.">
        <title>BeetleBase in 2010: revisions to provide comprehensive genomic information for Tribolium castaneum.</title>
        <authorList>
            <person name="Kim H.S."/>
            <person name="Murphy T."/>
            <person name="Xia J."/>
            <person name="Caragea D."/>
            <person name="Park Y."/>
            <person name="Beeman R.W."/>
            <person name="Lorenzen M.D."/>
            <person name="Butcher S."/>
            <person name="Manak J.R."/>
            <person name="Brown S.J."/>
        </authorList>
    </citation>
    <scope>GENOME REANNOTATION</scope>
    <source>
        <strain evidence="1 2">Georgia GA2</strain>
    </source>
</reference>
<reference evidence="1 2" key="1">
    <citation type="journal article" date="2008" name="Nature">
        <title>The genome of the model beetle and pest Tribolium castaneum.</title>
        <authorList>
            <consortium name="Tribolium Genome Sequencing Consortium"/>
            <person name="Richards S."/>
            <person name="Gibbs R.A."/>
            <person name="Weinstock G.M."/>
            <person name="Brown S.J."/>
            <person name="Denell R."/>
            <person name="Beeman R.W."/>
            <person name="Gibbs R."/>
            <person name="Beeman R.W."/>
            <person name="Brown S.J."/>
            <person name="Bucher G."/>
            <person name="Friedrich M."/>
            <person name="Grimmelikhuijzen C.J."/>
            <person name="Klingler M."/>
            <person name="Lorenzen M."/>
            <person name="Richards S."/>
            <person name="Roth S."/>
            <person name="Schroder R."/>
            <person name="Tautz D."/>
            <person name="Zdobnov E.M."/>
            <person name="Muzny D."/>
            <person name="Gibbs R.A."/>
            <person name="Weinstock G.M."/>
            <person name="Attaway T."/>
            <person name="Bell S."/>
            <person name="Buhay C.J."/>
            <person name="Chandrabose M.N."/>
            <person name="Chavez D."/>
            <person name="Clerk-Blankenburg K.P."/>
            <person name="Cree A."/>
            <person name="Dao M."/>
            <person name="Davis C."/>
            <person name="Chacko J."/>
            <person name="Dinh H."/>
            <person name="Dugan-Rocha S."/>
            <person name="Fowler G."/>
            <person name="Garner T.T."/>
            <person name="Garnes J."/>
            <person name="Gnirke A."/>
            <person name="Hawes A."/>
            <person name="Hernandez J."/>
            <person name="Hines S."/>
            <person name="Holder M."/>
            <person name="Hume J."/>
            <person name="Jhangiani S.N."/>
            <person name="Joshi V."/>
            <person name="Khan Z.M."/>
            <person name="Jackson L."/>
            <person name="Kovar C."/>
            <person name="Kowis A."/>
            <person name="Lee S."/>
            <person name="Lewis L.R."/>
            <person name="Margolis J."/>
            <person name="Morgan M."/>
            <person name="Nazareth L.V."/>
            <person name="Nguyen N."/>
            <person name="Okwuonu G."/>
            <person name="Parker D."/>
            <person name="Richards S."/>
            <person name="Ruiz S.J."/>
            <person name="Santibanez J."/>
            <person name="Savard J."/>
            <person name="Scherer S.E."/>
            <person name="Schneider B."/>
            <person name="Sodergren E."/>
            <person name="Tautz D."/>
            <person name="Vattahil S."/>
            <person name="Villasana D."/>
            <person name="White C.S."/>
            <person name="Wright R."/>
            <person name="Park Y."/>
            <person name="Beeman R.W."/>
            <person name="Lord J."/>
            <person name="Oppert B."/>
            <person name="Lorenzen M."/>
            <person name="Brown S."/>
            <person name="Wang L."/>
            <person name="Savard J."/>
            <person name="Tautz D."/>
            <person name="Richards S."/>
            <person name="Weinstock G."/>
            <person name="Gibbs R.A."/>
            <person name="Liu Y."/>
            <person name="Worley K."/>
            <person name="Weinstock G."/>
            <person name="Elsik C.G."/>
            <person name="Reese J.T."/>
            <person name="Elhaik E."/>
            <person name="Landan G."/>
            <person name="Graur D."/>
            <person name="Arensburger P."/>
            <person name="Atkinson P."/>
            <person name="Beeman R.W."/>
            <person name="Beidler J."/>
            <person name="Brown S.J."/>
            <person name="Demuth J.P."/>
            <person name="Drury D.W."/>
            <person name="Du Y.Z."/>
            <person name="Fujiwara H."/>
            <person name="Lorenzen M."/>
            <person name="Maselli V."/>
            <person name="Osanai M."/>
            <person name="Park Y."/>
            <person name="Robertson H.M."/>
            <person name="Tu Z."/>
            <person name="Wang J.J."/>
            <person name="Wang S."/>
            <person name="Richards S."/>
            <person name="Song H."/>
            <person name="Zhang L."/>
            <person name="Sodergren E."/>
            <person name="Werner D."/>
            <person name="Stanke M."/>
            <person name="Morgenstern B."/>
            <person name="Solovyev V."/>
            <person name="Kosarev P."/>
            <person name="Brown G."/>
            <person name="Chen H.C."/>
            <person name="Ermolaeva O."/>
            <person name="Hlavina W."/>
            <person name="Kapustin Y."/>
            <person name="Kiryutin B."/>
            <person name="Kitts P."/>
            <person name="Maglott D."/>
            <person name="Pruitt K."/>
            <person name="Sapojnikov V."/>
            <person name="Souvorov A."/>
            <person name="Mackey A.J."/>
            <person name="Waterhouse R.M."/>
            <person name="Wyder S."/>
            <person name="Zdobnov E.M."/>
            <person name="Zdobnov E.M."/>
            <person name="Wyder S."/>
            <person name="Kriventseva E.V."/>
            <person name="Kadowaki T."/>
            <person name="Bork P."/>
            <person name="Aranda M."/>
            <person name="Bao R."/>
            <person name="Beermann A."/>
            <person name="Berns N."/>
            <person name="Bolognesi R."/>
            <person name="Bonneton F."/>
            <person name="Bopp D."/>
            <person name="Brown S.J."/>
            <person name="Bucher G."/>
            <person name="Butts T."/>
            <person name="Chaumot A."/>
            <person name="Denell R.E."/>
            <person name="Ferrier D.E."/>
            <person name="Friedrich M."/>
            <person name="Gordon C.M."/>
            <person name="Jindra M."/>
            <person name="Klingler M."/>
            <person name="Lan Q."/>
            <person name="Lattorff H.M."/>
            <person name="Laudet V."/>
            <person name="von Levetsow C."/>
            <person name="Liu Z."/>
            <person name="Lutz R."/>
            <person name="Lynch J.A."/>
            <person name="da Fonseca R.N."/>
            <person name="Posnien N."/>
            <person name="Reuter R."/>
            <person name="Roth S."/>
            <person name="Savard J."/>
            <person name="Schinko J.B."/>
            <person name="Schmitt C."/>
            <person name="Schoppmeier M."/>
            <person name="Schroder R."/>
            <person name="Shippy T.D."/>
            <person name="Simonnet F."/>
            <person name="Marques-Souza H."/>
            <person name="Tautz D."/>
            <person name="Tomoyasu Y."/>
            <person name="Trauner J."/>
            <person name="Van der Zee M."/>
            <person name="Vervoort M."/>
            <person name="Wittkopp N."/>
            <person name="Wimmer E.A."/>
            <person name="Yang X."/>
            <person name="Jones A.K."/>
            <person name="Sattelle D.B."/>
            <person name="Ebert P.R."/>
            <person name="Nelson D."/>
            <person name="Scott J.G."/>
            <person name="Beeman R.W."/>
            <person name="Muthukrishnan S."/>
            <person name="Kramer K.J."/>
            <person name="Arakane Y."/>
            <person name="Beeman R.W."/>
            <person name="Zhu Q."/>
            <person name="Hogenkamp D."/>
            <person name="Dixit R."/>
            <person name="Oppert B."/>
            <person name="Jiang H."/>
            <person name="Zou Z."/>
            <person name="Marshall J."/>
            <person name="Elpidina E."/>
            <person name="Vinokurov K."/>
            <person name="Oppert C."/>
            <person name="Zou Z."/>
            <person name="Evans J."/>
            <person name="Lu Z."/>
            <person name="Zhao P."/>
            <person name="Sumathipala N."/>
            <person name="Altincicek B."/>
            <person name="Vilcinskas A."/>
            <person name="Williams M."/>
            <person name="Hultmark D."/>
            <person name="Hetru C."/>
            <person name="Jiang H."/>
            <person name="Grimmelikhuijzen C.J."/>
            <person name="Hauser F."/>
            <person name="Cazzamali G."/>
            <person name="Williamson M."/>
            <person name="Park Y."/>
            <person name="Li B."/>
            <person name="Tanaka Y."/>
            <person name="Predel R."/>
            <person name="Neupert S."/>
            <person name="Schachtner J."/>
            <person name="Verleyen P."/>
            <person name="Raible F."/>
            <person name="Bork P."/>
            <person name="Friedrich M."/>
            <person name="Walden K.K."/>
            <person name="Robertson H.M."/>
            <person name="Angeli S."/>
            <person name="Foret S."/>
            <person name="Bucher G."/>
            <person name="Schuetz S."/>
            <person name="Maleszka R."/>
            <person name="Wimmer E.A."/>
            <person name="Beeman R.W."/>
            <person name="Lorenzen M."/>
            <person name="Tomoyasu Y."/>
            <person name="Miller S.C."/>
            <person name="Grossmann D."/>
            <person name="Bucher G."/>
        </authorList>
    </citation>
    <scope>NUCLEOTIDE SEQUENCE [LARGE SCALE GENOMIC DNA]</scope>
    <source>
        <strain evidence="1 2">Georgia GA2</strain>
    </source>
</reference>
<organism evidence="1 2">
    <name type="scientific">Tribolium castaneum</name>
    <name type="common">Red flour beetle</name>
    <dbReference type="NCBI Taxonomy" id="7070"/>
    <lineage>
        <taxon>Eukaryota</taxon>
        <taxon>Metazoa</taxon>
        <taxon>Ecdysozoa</taxon>
        <taxon>Arthropoda</taxon>
        <taxon>Hexapoda</taxon>
        <taxon>Insecta</taxon>
        <taxon>Pterygota</taxon>
        <taxon>Neoptera</taxon>
        <taxon>Endopterygota</taxon>
        <taxon>Coleoptera</taxon>
        <taxon>Polyphaga</taxon>
        <taxon>Cucujiformia</taxon>
        <taxon>Tenebrionidae</taxon>
        <taxon>Tenebrionidae incertae sedis</taxon>
        <taxon>Tribolium</taxon>
    </lineage>
</organism>
<dbReference type="EMBL" id="KQ971361">
    <property type="protein sequence ID" value="EFA05134.2"/>
    <property type="molecule type" value="Genomic_DNA"/>
</dbReference>
<gene>
    <name evidence="1" type="primary">AUGUSTUS-3.0.2_15249</name>
    <name evidence="1" type="ORF">TcasGA2_TC015249</name>
</gene>
<sequence>MPATREKTREIVWGGRVALRRRNRDSHLTGGHLPATGGFGTTPRALLRNENTTSSSNEFINASCNARI</sequence>
<dbReference type="AlphaFoldDB" id="D2A548"/>
<dbReference type="Proteomes" id="UP000007266">
    <property type="component" value="Linkage group 8"/>
</dbReference>
<protein>
    <submittedName>
        <fullName evidence="1">Uncharacterized protein</fullName>
    </submittedName>
</protein>
<dbReference type="HOGENOM" id="CLU_2416156_0_0_1"/>
<name>D2A548_TRICA</name>
<evidence type="ECO:0000313" key="1">
    <source>
        <dbReference type="EMBL" id="EFA05134.2"/>
    </source>
</evidence>
<evidence type="ECO:0000313" key="2">
    <source>
        <dbReference type="Proteomes" id="UP000007266"/>
    </source>
</evidence>
<proteinExistence type="predicted"/>